<gene>
    <name evidence="1" type="ORF">A4U43_C10F5240</name>
</gene>
<reference evidence="2" key="1">
    <citation type="journal article" date="2017" name="Nat. Commun.">
        <title>The asparagus genome sheds light on the origin and evolution of a young Y chromosome.</title>
        <authorList>
            <person name="Harkess A."/>
            <person name="Zhou J."/>
            <person name="Xu C."/>
            <person name="Bowers J.E."/>
            <person name="Van der Hulst R."/>
            <person name="Ayyampalayam S."/>
            <person name="Mercati F."/>
            <person name="Riccardi P."/>
            <person name="McKain M.R."/>
            <person name="Kakrana A."/>
            <person name="Tang H."/>
            <person name="Ray J."/>
            <person name="Groenendijk J."/>
            <person name="Arikit S."/>
            <person name="Mathioni S.M."/>
            <person name="Nakano M."/>
            <person name="Shan H."/>
            <person name="Telgmann-Rauber A."/>
            <person name="Kanno A."/>
            <person name="Yue Z."/>
            <person name="Chen H."/>
            <person name="Li W."/>
            <person name="Chen Y."/>
            <person name="Xu X."/>
            <person name="Zhang Y."/>
            <person name="Luo S."/>
            <person name="Chen H."/>
            <person name="Gao J."/>
            <person name="Mao Z."/>
            <person name="Pires J.C."/>
            <person name="Luo M."/>
            <person name="Kudrna D."/>
            <person name="Wing R.A."/>
            <person name="Meyers B.C."/>
            <person name="Yi K."/>
            <person name="Kong H."/>
            <person name="Lavrijsen P."/>
            <person name="Sunseri F."/>
            <person name="Falavigna A."/>
            <person name="Ye Y."/>
            <person name="Leebens-Mack J.H."/>
            <person name="Chen G."/>
        </authorList>
    </citation>
    <scope>NUCLEOTIDE SEQUENCE [LARGE SCALE GENOMIC DNA]</scope>
    <source>
        <strain evidence="2">cv. DH0086</strain>
    </source>
</reference>
<sequence length="125" mass="13620">MGWRHWRAGVGRCPVVGRACWRTRRLIVAWPRPRVEGRVCGVGFGWRLWMAVGRTSNVSGGGGQRGGAFGQHQRRARRRGFGRCLGQRWGRAMKGQTGGHGGKGAGNSRAMDLEFCIGTATWAGA</sequence>
<accession>A0A5P1E141</accession>
<name>A0A5P1E141_ASPOF</name>
<protein>
    <submittedName>
        <fullName evidence="1">Uncharacterized protein</fullName>
    </submittedName>
</protein>
<dbReference type="Proteomes" id="UP000243459">
    <property type="component" value="Chromosome 10"/>
</dbReference>
<dbReference type="Gramene" id="ONK56208">
    <property type="protein sequence ID" value="ONK56208"/>
    <property type="gene ID" value="A4U43_C10F5240"/>
</dbReference>
<evidence type="ECO:0000313" key="2">
    <source>
        <dbReference type="Proteomes" id="UP000243459"/>
    </source>
</evidence>
<organism evidence="1 2">
    <name type="scientific">Asparagus officinalis</name>
    <name type="common">Garden asparagus</name>
    <dbReference type="NCBI Taxonomy" id="4686"/>
    <lineage>
        <taxon>Eukaryota</taxon>
        <taxon>Viridiplantae</taxon>
        <taxon>Streptophyta</taxon>
        <taxon>Embryophyta</taxon>
        <taxon>Tracheophyta</taxon>
        <taxon>Spermatophyta</taxon>
        <taxon>Magnoliopsida</taxon>
        <taxon>Liliopsida</taxon>
        <taxon>Asparagales</taxon>
        <taxon>Asparagaceae</taxon>
        <taxon>Asparagoideae</taxon>
        <taxon>Asparagus</taxon>
    </lineage>
</organism>
<proteinExistence type="predicted"/>
<dbReference type="AlphaFoldDB" id="A0A5P1E141"/>
<evidence type="ECO:0000313" key="1">
    <source>
        <dbReference type="EMBL" id="ONK56208.1"/>
    </source>
</evidence>
<dbReference type="EMBL" id="CM007390">
    <property type="protein sequence ID" value="ONK56208.1"/>
    <property type="molecule type" value="Genomic_DNA"/>
</dbReference>
<keyword evidence="2" id="KW-1185">Reference proteome</keyword>